<evidence type="ECO:0000313" key="2">
    <source>
        <dbReference type="EMBL" id="KAG8469564.1"/>
    </source>
</evidence>
<reference evidence="2" key="1">
    <citation type="submission" date="2021-05" db="EMBL/GenBank/DDBJ databases">
        <title>The genome of the haptophyte Pavlova lutheri (Diacronema luteri, Pavlovales) - a model for lipid biosynthesis in eukaryotic algae.</title>
        <authorList>
            <person name="Hulatt C.J."/>
            <person name="Posewitz M.C."/>
        </authorList>
    </citation>
    <scope>NUCLEOTIDE SEQUENCE</scope>
    <source>
        <strain evidence="2">NIVA-4/92</strain>
    </source>
</reference>
<evidence type="ECO:0008006" key="4">
    <source>
        <dbReference type="Google" id="ProtNLM"/>
    </source>
</evidence>
<feature type="signal peptide" evidence="1">
    <location>
        <begin position="1"/>
        <end position="21"/>
    </location>
</feature>
<organism evidence="2 3">
    <name type="scientific">Diacronema lutheri</name>
    <name type="common">Unicellular marine alga</name>
    <name type="synonym">Monochrysis lutheri</name>
    <dbReference type="NCBI Taxonomy" id="2081491"/>
    <lineage>
        <taxon>Eukaryota</taxon>
        <taxon>Haptista</taxon>
        <taxon>Haptophyta</taxon>
        <taxon>Pavlovophyceae</taxon>
        <taxon>Pavlovales</taxon>
        <taxon>Pavlovaceae</taxon>
        <taxon>Diacronema</taxon>
    </lineage>
</organism>
<gene>
    <name evidence="2" type="ORF">KFE25_006019</name>
</gene>
<evidence type="ECO:0000313" key="3">
    <source>
        <dbReference type="Proteomes" id="UP000751190"/>
    </source>
</evidence>
<protein>
    <recommendedName>
        <fullName evidence="4">NYN domain-containing protein</fullName>
    </recommendedName>
</protein>
<keyword evidence="1" id="KW-0732">Signal</keyword>
<accession>A0A8J5Y1B4</accession>
<dbReference type="Proteomes" id="UP000751190">
    <property type="component" value="Unassembled WGS sequence"/>
</dbReference>
<name>A0A8J5Y1B4_DIALT</name>
<dbReference type="AlphaFoldDB" id="A0A8J5Y1B4"/>
<dbReference type="EMBL" id="JAGTXO010000002">
    <property type="protein sequence ID" value="KAG8469564.1"/>
    <property type="molecule type" value="Genomic_DNA"/>
</dbReference>
<sequence length="282" mass="29718">MAPARRRAVLLALLLVRTREAAEVPARAGASARQPGIALDGRRALLVDGCNCGLRFATSKGPSGQGRGRARLLDCGGLKAQGASDIVEPIVRWLAASHAVGVCLMDGKADLGRHAQRVVRPDVRLDIAFTPLDLTADDRMLELLEARSAANMERANAVLELGALAQLTSLGSRVWAQVEVRASTTAAEGDGDEVAALRRGWAKPMSNVYTLSTESDAFAQLAAALAAVAADAGAHAHALRISSLRTSTVLCVTDDARLRSACERQGALVVTPRVFFKLIGVR</sequence>
<feature type="chain" id="PRO_5035253949" description="NYN domain-containing protein" evidence="1">
    <location>
        <begin position="22"/>
        <end position="282"/>
    </location>
</feature>
<comment type="caution">
    <text evidence="2">The sequence shown here is derived from an EMBL/GenBank/DDBJ whole genome shotgun (WGS) entry which is preliminary data.</text>
</comment>
<dbReference type="OrthoDB" id="10541722at2759"/>
<evidence type="ECO:0000256" key="1">
    <source>
        <dbReference type="SAM" id="SignalP"/>
    </source>
</evidence>
<keyword evidence="3" id="KW-1185">Reference proteome</keyword>
<proteinExistence type="predicted"/>